<reference evidence="3" key="1">
    <citation type="submission" date="2020-07" db="EMBL/GenBank/DDBJ databases">
        <title>Huge and variable diversity of episymbiotic CPR bacteria and DPANN archaea in groundwater ecosystems.</title>
        <authorList>
            <person name="He C.Y."/>
            <person name="Keren R."/>
            <person name="Whittaker M."/>
            <person name="Farag I.F."/>
            <person name="Doudna J."/>
            <person name="Cate J.H.D."/>
            <person name="Banfield J.F."/>
        </authorList>
    </citation>
    <scope>NUCLEOTIDE SEQUENCE</scope>
    <source>
        <strain evidence="3">NC_groundwater_1520_Pr4_B-0.1um_53_5</strain>
    </source>
</reference>
<evidence type="ECO:0000313" key="4">
    <source>
        <dbReference type="Proteomes" id="UP000736328"/>
    </source>
</evidence>
<dbReference type="SUPFAM" id="SSF53323">
    <property type="entry name" value="Pyruvate-ferredoxin oxidoreductase, PFOR, domain III"/>
    <property type="match status" value="1"/>
</dbReference>
<accession>A0A933MK20</accession>
<dbReference type="Gene3D" id="3.40.920.10">
    <property type="entry name" value="Pyruvate-ferredoxin oxidoreductase, PFOR, domain III"/>
    <property type="match status" value="1"/>
</dbReference>
<feature type="domain" description="Pyruvate/ketoisovalerate oxidoreductase catalytic" evidence="2">
    <location>
        <begin position="1"/>
        <end position="62"/>
    </location>
</feature>
<keyword evidence="1" id="KW-0560">Oxidoreductase</keyword>
<proteinExistence type="predicted"/>
<name>A0A933MK20_UNCT6</name>
<gene>
    <name evidence="3" type="ORF">HY768_04945</name>
</gene>
<evidence type="ECO:0000256" key="1">
    <source>
        <dbReference type="ARBA" id="ARBA00023002"/>
    </source>
</evidence>
<evidence type="ECO:0000259" key="2">
    <source>
        <dbReference type="Pfam" id="PF01558"/>
    </source>
</evidence>
<dbReference type="EMBL" id="JACQXR010000059">
    <property type="protein sequence ID" value="MBI4726558.1"/>
    <property type="molecule type" value="Genomic_DNA"/>
</dbReference>
<dbReference type="InterPro" id="IPR002869">
    <property type="entry name" value="Pyrv_flavodox_OxRed_cen"/>
</dbReference>
<sequence>MEKLALDSAQNKLMVNSAACGVCFSLMEYDFDALADTLGDLFALKGDPVVEANIRAARAGYDQAEREFKGVCPYCALHQKVQQAKGRMLMTGSEAAGYGSLISGL</sequence>
<dbReference type="InterPro" id="IPR019752">
    <property type="entry name" value="Pyrv/ketoisovalerate_OxRed_cat"/>
</dbReference>
<comment type="caution">
    <text evidence="3">The sequence shown here is derived from an EMBL/GenBank/DDBJ whole genome shotgun (WGS) entry which is preliminary data.</text>
</comment>
<dbReference type="GO" id="GO:0016903">
    <property type="term" value="F:oxidoreductase activity, acting on the aldehyde or oxo group of donors"/>
    <property type="evidence" value="ECO:0007669"/>
    <property type="project" value="InterPro"/>
</dbReference>
<dbReference type="Proteomes" id="UP000736328">
    <property type="component" value="Unassembled WGS sequence"/>
</dbReference>
<dbReference type="Pfam" id="PF01558">
    <property type="entry name" value="POR"/>
    <property type="match status" value="1"/>
</dbReference>
<protein>
    <submittedName>
        <fullName evidence="3">2-oxoacid:acceptor oxidoreductase family protein</fullName>
    </submittedName>
</protein>
<organism evidence="3 4">
    <name type="scientific">candidate division TA06 bacterium</name>
    <dbReference type="NCBI Taxonomy" id="2250710"/>
    <lineage>
        <taxon>Bacteria</taxon>
        <taxon>Bacteria division TA06</taxon>
    </lineage>
</organism>
<evidence type="ECO:0000313" key="3">
    <source>
        <dbReference type="EMBL" id="MBI4726558.1"/>
    </source>
</evidence>
<dbReference type="AlphaFoldDB" id="A0A933MK20"/>